<dbReference type="Gene3D" id="3.20.20.30">
    <property type="entry name" value="Luciferase-like domain"/>
    <property type="match status" value="1"/>
</dbReference>
<dbReference type="InterPro" id="IPR011251">
    <property type="entry name" value="Luciferase-like_dom"/>
</dbReference>
<gene>
    <name evidence="3" type="ORF">BANT10_01841</name>
</gene>
<evidence type="ECO:0000313" key="4">
    <source>
        <dbReference type="Proteomes" id="UP000234342"/>
    </source>
</evidence>
<dbReference type="EMBL" id="FXZE01000006">
    <property type="protein sequence ID" value="SMX84694.1"/>
    <property type="molecule type" value="Genomic_DNA"/>
</dbReference>
<protein>
    <submittedName>
        <fullName evidence="3">Luciferase family oxidoreductase, group 1</fullName>
    </submittedName>
</protein>
<keyword evidence="4" id="KW-1185">Reference proteome</keyword>
<dbReference type="InterPro" id="IPR036661">
    <property type="entry name" value="Luciferase-like_sf"/>
</dbReference>
<dbReference type="InterPro" id="IPR050766">
    <property type="entry name" value="Bact_Lucif_Oxidored"/>
</dbReference>
<proteinExistence type="predicted"/>
<accession>A0A2H1JBG3</accession>
<reference evidence="4" key="1">
    <citation type="submission" date="2017-03" db="EMBL/GenBank/DDBJ databases">
        <authorList>
            <person name="Monnet C."/>
        </authorList>
    </citation>
    <scope>NUCLEOTIDE SEQUENCE [LARGE SCALE GENOMIC DNA]</scope>
    <source>
        <strain evidence="4">P10</strain>
    </source>
</reference>
<evidence type="ECO:0000256" key="1">
    <source>
        <dbReference type="ARBA" id="ARBA00007789"/>
    </source>
</evidence>
<feature type="domain" description="Luciferase-like" evidence="2">
    <location>
        <begin position="23"/>
        <end position="338"/>
    </location>
</feature>
<name>A0A2H1JBG3_9MICO</name>
<evidence type="ECO:0000259" key="2">
    <source>
        <dbReference type="Pfam" id="PF00296"/>
    </source>
</evidence>
<comment type="similarity">
    <text evidence="1">To bacterial alkanal monooxygenase alpha and beta chains.</text>
</comment>
<dbReference type="SUPFAM" id="SSF51679">
    <property type="entry name" value="Bacterial luciferase-like"/>
    <property type="match status" value="1"/>
</dbReference>
<dbReference type="NCBIfam" id="TIGR03558">
    <property type="entry name" value="oxido_grp_1"/>
    <property type="match status" value="1"/>
</dbReference>
<dbReference type="PANTHER" id="PTHR30137:SF6">
    <property type="entry name" value="LUCIFERASE-LIKE MONOOXYGENASE"/>
    <property type="match status" value="1"/>
</dbReference>
<dbReference type="InterPro" id="IPR019949">
    <property type="entry name" value="CmoO-like"/>
</dbReference>
<evidence type="ECO:0000313" key="3">
    <source>
        <dbReference type="EMBL" id="SMX84694.1"/>
    </source>
</evidence>
<dbReference type="PANTHER" id="PTHR30137">
    <property type="entry name" value="LUCIFERASE-LIKE MONOOXYGENASE"/>
    <property type="match status" value="1"/>
</dbReference>
<dbReference type="GO" id="GO:0016705">
    <property type="term" value="F:oxidoreductase activity, acting on paired donors, with incorporation or reduction of molecular oxygen"/>
    <property type="evidence" value="ECO:0007669"/>
    <property type="project" value="InterPro"/>
</dbReference>
<dbReference type="GO" id="GO:0005829">
    <property type="term" value="C:cytosol"/>
    <property type="evidence" value="ECO:0007669"/>
    <property type="project" value="TreeGrafter"/>
</dbReference>
<dbReference type="Proteomes" id="UP000234342">
    <property type="component" value="Unassembled WGS sequence"/>
</dbReference>
<dbReference type="Pfam" id="PF00296">
    <property type="entry name" value="Bac_luciferase"/>
    <property type="match status" value="1"/>
</dbReference>
<dbReference type="AlphaFoldDB" id="A0A2H1JBG3"/>
<sequence length="379" mass="40923">MVKLQVSRAIRNEARGAAVALVMELSILDLVPVRVGQSTSDSFAASHELIQSADKLGYTRYWVAEHHNMPSIASTMPGAELMYLGQGTERIRLGSGGVMLPNHAPLAVAELFSLLAAVYGDRIDLGIGRAPGTDPITSAAMRGHLGEGRMVDREGRTVDPVEQFPQHVIDTLSLMKPEGLHVPLHGGREHVLHATPAAVPGTQPLPWLLGSSGYSARLAAELGMPYVFANHFAAGATTGMKIYRDNFVPGAYGDKPQTFVTVNAVVSPTEEEAQLRAEPFLLQMSRLRTGGRMEPLRLAGDDVRSVRTDQERMVGEEMSENWIIGDAASAKAQLEELAGRFEVDEIMIQPVAGAMEGEGLRQDAARIQSLELLAAEFLN</sequence>
<dbReference type="CDD" id="cd00347">
    <property type="entry name" value="Flavin_utilizing_monoxygenases"/>
    <property type="match status" value="1"/>
</dbReference>
<organism evidence="3 4">
    <name type="scientific">Brevibacterium antiquum</name>
    <dbReference type="NCBI Taxonomy" id="234835"/>
    <lineage>
        <taxon>Bacteria</taxon>
        <taxon>Bacillati</taxon>
        <taxon>Actinomycetota</taxon>
        <taxon>Actinomycetes</taxon>
        <taxon>Micrococcales</taxon>
        <taxon>Brevibacteriaceae</taxon>
        <taxon>Brevibacterium</taxon>
    </lineage>
</organism>